<evidence type="ECO:0000313" key="2">
    <source>
        <dbReference type="EMBL" id="RMI32597.1"/>
    </source>
</evidence>
<evidence type="ECO:0000313" key="3">
    <source>
        <dbReference type="Proteomes" id="UP000279275"/>
    </source>
</evidence>
<proteinExistence type="predicted"/>
<dbReference type="EMBL" id="RFFH01000004">
    <property type="protein sequence ID" value="RMI32597.1"/>
    <property type="molecule type" value="Genomic_DNA"/>
</dbReference>
<dbReference type="AlphaFoldDB" id="A0A3M2L4M7"/>
<dbReference type="Proteomes" id="UP000279275">
    <property type="component" value="Unassembled WGS sequence"/>
</dbReference>
<feature type="transmembrane region" description="Helical" evidence="1">
    <location>
        <begin position="56"/>
        <end position="81"/>
    </location>
</feature>
<evidence type="ECO:0000256" key="1">
    <source>
        <dbReference type="SAM" id="Phobius"/>
    </source>
</evidence>
<keyword evidence="1" id="KW-1133">Transmembrane helix</keyword>
<comment type="caution">
    <text evidence="2">The sequence shown here is derived from an EMBL/GenBank/DDBJ whole genome shotgun (WGS) entry which is preliminary data.</text>
</comment>
<sequence length="88" mass="8752">MAFDARSAHPLFGKPLSPATLTTVGLVLIGAGLALAGPLCAALLIRSSGAGRAGTVLPLILVAVVVVVTLVGGLATSISAWRRAHRDG</sequence>
<dbReference type="RefSeq" id="WP_122187980.1">
    <property type="nucleotide sequence ID" value="NZ_RFFH01000004.1"/>
</dbReference>
<reference evidence="2 3" key="1">
    <citation type="submission" date="2018-10" db="EMBL/GenBank/DDBJ databases">
        <title>Isolation from cow dung.</title>
        <authorList>
            <person name="Ling L."/>
        </authorList>
    </citation>
    <scope>NUCLEOTIDE SEQUENCE [LARGE SCALE GENOMIC DNA]</scope>
    <source>
        <strain evidence="2 3">NEAU-LL90</strain>
    </source>
</reference>
<feature type="transmembrane region" description="Helical" evidence="1">
    <location>
        <begin position="20"/>
        <end position="44"/>
    </location>
</feature>
<organism evidence="2 3">
    <name type="scientific">Nocardia stercoris</name>
    <dbReference type="NCBI Taxonomy" id="2483361"/>
    <lineage>
        <taxon>Bacteria</taxon>
        <taxon>Bacillati</taxon>
        <taxon>Actinomycetota</taxon>
        <taxon>Actinomycetes</taxon>
        <taxon>Mycobacteriales</taxon>
        <taxon>Nocardiaceae</taxon>
        <taxon>Nocardia</taxon>
    </lineage>
</organism>
<keyword evidence="3" id="KW-1185">Reference proteome</keyword>
<name>A0A3M2L4M7_9NOCA</name>
<accession>A0A3M2L4M7</accession>
<keyword evidence="1" id="KW-0812">Transmembrane</keyword>
<protein>
    <submittedName>
        <fullName evidence="2">Uncharacterized protein</fullName>
    </submittedName>
</protein>
<gene>
    <name evidence="2" type="ORF">EBN03_11490</name>
</gene>
<keyword evidence="1" id="KW-0472">Membrane</keyword>